<dbReference type="AlphaFoldDB" id="A0A2P2PUV4"/>
<sequence>MQSQQSNNANITYNVVMKQCSCMAKVDDTGRNHTSITINKIYRVK</sequence>
<accession>A0A2P2PUV4</accession>
<evidence type="ECO:0000313" key="1">
    <source>
        <dbReference type="EMBL" id="MBX58527.1"/>
    </source>
</evidence>
<dbReference type="EMBL" id="GGEC01078043">
    <property type="protein sequence ID" value="MBX58527.1"/>
    <property type="molecule type" value="Transcribed_RNA"/>
</dbReference>
<proteinExistence type="predicted"/>
<organism evidence="1">
    <name type="scientific">Rhizophora mucronata</name>
    <name type="common">Asiatic mangrove</name>
    <dbReference type="NCBI Taxonomy" id="61149"/>
    <lineage>
        <taxon>Eukaryota</taxon>
        <taxon>Viridiplantae</taxon>
        <taxon>Streptophyta</taxon>
        <taxon>Embryophyta</taxon>
        <taxon>Tracheophyta</taxon>
        <taxon>Spermatophyta</taxon>
        <taxon>Magnoliopsida</taxon>
        <taxon>eudicotyledons</taxon>
        <taxon>Gunneridae</taxon>
        <taxon>Pentapetalae</taxon>
        <taxon>rosids</taxon>
        <taxon>fabids</taxon>
        <taxon>Malpighiales</taxon>
        <taxon>Rhizophoraceae</taxon>
        <taxon>Rhizophora</taxon>
    </lineage>
</organism>
<name>A0A2P2PUV4_RHIMU</name>
<reference evidence="1" key="1">
    <citation type="submission" date="2018-02" db="EMBL/GenBank/DDBJ databases">
        <title>Rhizophora mucronata_Transcriptome.</title>
        <authorList>
            <person name="Meera S.P."/>
            <person name="Sreeshan A."/>
            <person name="Augustine A."/>
        </authorList>
    </citation>
    <scope>NUCLEOTIDE SEQUENCE</scope>
    <source>
        <tissue evidence="1">Leaf</tissue>
    </source>
</reference>
<protein>
    <submittedName>
        <fullName evidence="1">Uncharacterized protein</fullName>
    </submittedName>
</protein>